<evidence type="ECO:0000313" key="2">
    <source>
        <dbReference type="Proteomes" id="UP000177811"/>
    </source>
</evidence>
<dbReference type="AlphaFoldDB" id="A0A1G2KSJ7"/>
<dbReference type="Proteomes" id="UP000177811">
    <property type="component" value="Unassembled WGS sequence"/>
</dbReference>
<evidence type="ECO:0000313" key="1">
    <source>
        <dbReference type="EMBL" id="OHA01552.1"/>
    </source>
</evidence>
<comment type="caution">
    <text evidence="1">The sequence shown here is derived from an EMBL/GenBank/DDBJ whole genome shotgun (WGS) entry which is preliminary data.</text>
</comment>
<protein>
    <submittedName>
        <fullName evidence="1">Uncharacterized protein</fullName>
    </submittedName>
</protein>
<sequence>MIGEKHFCACRNTGIGARLRVEWYPHSHEGTFVKERYIYCRTEIKKKKLALCITWELFLM</sequence>
<name>A0A1G2KSJ7_9BACT</name>
<organism evidence="1 2">
    <name type="scientific">Candidatus Sungbacteria bacterium RIFCSPHIGHO2_02_FULL_51_29</name>
    <dbReference type="NCBI Taxonomy" id="1802273"/>
    <lineage>
        <taxon>Bacteria</taxon>
        <taxon>Candidatus Sungiibacteriota</taxon>
    </lineage>
</organism>
<reference evidence="1 2" key="1">
    <citation type="journal article" date="2016" name="Nat. Commun.">
        <title>Thousands of microbial genomes shed light on interconnected biogeochemical processes in an aquifer system.</title>
        <authorList>
            <person name="Anantharaman K."/>
            <person name="Brown C.T."/>
            <person name="Hug L.A."/>
            <person name="Sharon I."/>
            <person name="Castelle C.J."/>
            <person name="Probst A.J."/>
            <person name="Thomas B.C."/>
            <person name="Singh A."/>
            <person name="Wilkins M.J."/>
            <person name="Karaoz U."/>
            <person name="Brodie E.L."/>
            <person name="Williams K.H."/>
            <person name="Hubbard S.S."/>
            <person name="Banfield J.F."/>
        </authorList>
    </citation>
    <scope>NUCLEOTIDE SEQUENCE [LARGE SCALE GENOMIC DNA]</scope>
</reference>
<dbReference type="EMBL" id="MHQL01000060">
    <property type="protein sequence ID" value="OHA01552.1"/>
    <property type="molecule type" value="Genomic_DNA"/>
</dbReference>
<gene>
    <name evidence="1" type="ORF">A3C16_05270</name>
</gene>
<proteinExistence type="predicted"/>
<accession>A0A1G2KSJ7</accession>